<sequence length="259" mass="29140">MLPSTAADDKERLEAERKLQELKRRRNNAESEEFEKMKQKQQDAEAELEELKRKREERRKIMEEEEKQKKQELEDKKAKEQEERKRMREEIEKRRAEAAEKKKQKEEESTKPAFAISPKGSSKIGEKAEFLSKSAQKNTGARVSHTPIVTKIGNRMDQYTSAIQGNKEVKSPKSTVADIPTGGTRSIKSMWEKGNVGSPSERPAPANKDLAGIKGGVAGRVNSWMAKPCRGREGSRTCTSSSITSTSTSTSKASGRETR</sequence>
<evidence type="ECO:0000313" key="2">
    <source>
        <dbReference type="Proteomes" id="UP000793456"/>
    </source>
</evidence>
<proteinExistence type="predicted"/>
<gene>
    <name evidence="1" type="ORF">E3U43_004982</name>
</gene>
<keyword evidence="2" id="KW-1185">Reference proteome</keyword>
<dbReference type="Proteomes" id="UP000793456">
    <property type="component" value="Chromosome XX"/>
</dbReference>
<organism evidence="1 2">
    <name type="scientific">Larimichthys crocea</name>
    <name type="common">Large yellow croaker</name>
    <name type="synonym">Pseudosciaena crocea</name>
    <dbReference type="NCBI Taxonomy" id="215358"/>
    <lineage>
        <taxon>Eukaryota</taxon>
        <taxon>Metazoa</taxon>
        <taxon>Chordata</taxon>
        <taxon>Craniata</taxon>
        <taxon>Vertebrata</taxon>
        <taxon>Euteleostomi</taxon>
        <taxon>Actinopterygii</taxon>
        <taxon>Neopterygii</taxon>
        <taxon>Teleostei</taxon>
        <taxon>Neoteleostei</taxon>
        <taxon>Acanthomorphata</taxon>
        <taxon>Eupercaria</taxon>
        <taxon>Sciaenidae</taxon>
        <taxon>Larimichthys</taxon>
    </lineage>
</organism>
<reference evidence="1" key="1">
    <citation type="submission" date="2018-11" db="EMBL/GenBank/DDBJ databases">
        <title>The sequence and de novo assembly of Larimichthys crocea genome using PacBio and Hi-C technologies.</title>
        <authorList>
            <person name="Xu P."/>
            <person name="Chen B."/>
            <person name="Zhou Z."/>
            <person name="Ke Q."/>
            <person name="Wu Y."/>
            <person name="Bai H."/>
            <person name="Pu F."/>
        </authorList>
    </citation>
    <scope>NUCLEOTIDE SEQUENCE</scope>
    <source>
        <tissue evidence="1">Muscle</tissue>
    </source>
</reference>
<name>A0ACD3QFC0_LARCR</name>
<comment type="caution">
    <text evidence="1">The sequence shown here is derived from an EMBL/GenBank/DDBJ whole genome shotgun (WGS) entry which is preliminary data.</text>
</comment>
<accession>A0ACD3QFC0</accession>
<dbReference type="EMBL" id="CM011693">
    <property type="protein sequence ID" value="TMS05732.1"/>
    <property type="molecule type" value="Genomic_DNA"/>
</dbReference>
<evidence type="ECO:0000313" key="1">
    <source>
        <dbReference type="EMBL" id="TMS05732.1"/>
    </source>
</evidence>
<protein>
    <submittedName>
        <fullName evidence="1">Uncharacterized protein</fullName>
    </submittedName>
</protein>